<evidence type="ECO:0000256" key="3">
    <source>
        <dbReference type="ARBA" id="ARBA00023125"/>
    </source>
</evidence>
<keyword evidence="2" id="KW-0805">Transcription regulation</keyword>
<keyword evidence="4" id="KW-0804">Transcription</keyword>
<dbReference type="SUPFAM" id="SSF101936">
    <property type="entry name" value="DNA-binding pseudobarrel domain"/>
    <property type="match status" value="1"/>
</dbReference>
<keyword evidence="5" id="KW-0539">Nucleus</keyword>
<dbReference type="Proteomes" id="UP000489600">
    <property type="component" value="Unassembled WGS sequence"/>
</dbReference>
<evidence type="ECO:0000256" key="5">
    <source>
        <dbReference type="ARBA" id="ARBA00023242"/>
    </source>
</evidence>
<dbReference type="GO" id="GO:0005634">
    <property type="term" value="C:nucleus"/>
    <property type="evidence" value="ECO:0007669"/>
    <property type="project" value="UniProtKB-SubCell"/>
</dbReference>
<dbReference type="PANTHER" id="PTHR31541">
    <property type="entry name" value="B3 DOMAIN PLANT PROTEIN-RELATED"/>
    <property type="match status" value="1"/>
</dbReference>
<dbReference type="Gene3D" id="2.40.330.10">
    <property type="entry name" value="DNA-binding pseudobarrel domain"/>
    <property type="match status" value="1"/>
</dbReference>
<dbReference type="EMBL" id="CABITT030000003">
    <property type="protein sequence ID" value="VVA99391.1"/>
    <property type="molecule type" value="Genomic_DNA"/>
</dbReference>
<gene>
    <name evidence="8" type="ORF">ANE_LOCUS9836</name>
</gene>
<feature type="compositionally biased region" description="Polar residues" evidence="6">
    <location>
        <begin position="117"/>
        <end position="128"/>
    </location>
</feature>
<comment type="caution">
    <text evidence="8">The sequence shown here is derived from an EMBL/GenBank/DDBJ whole genome shotgun (WGS) entry which is preliminary data.</text>
</comment>
<dbReference type="InterPro" id="IPR015300">
    <property type="entry name" value="DNA-bd_pseudobarrel_sf"/>
</dbReference>
<feature type="domain" description="TF-B3" evidence="7">
    <location>
        <begin position="204"/>
        <end position="305"/>
    </location>
</feature>
<evidence type="ECO:0000256" key="2">
    <source>
        <dbReference type="ARBA" id="ARBA00023015"/>
    </source>
</evidence>
<reference evidence="8" key="1">
    <citation type="submission" date="2019-07" db="EMBL/GenBank/DDBJ databases">
        <authorList>
            <person name="Dittberner H."/>
        </authorList>
    </citation>
    <scope>NUCLEOTIDE SEQUENCE [LARGE SCALE GENOMIC DNA]</scope>
</reference>
<protein>
    <recommendedName>
        <fullName evidence="7">TF-B3 domain-containing protein</fullName>
    </recommendedName>
</protein>
<evidence type="ECO:0000256" key="1">
    <source>
        <dbReference type="ARBA" id="ARBA00004123"/>
    </source>
</evidence>
<keyword evidence="9" id="KW-1185">Reference proteome</keyword>
<dbReference type="OrthoDB" id="1935604at2759"/>
<evidence type="ECO:0000259" key="7">
    <source>
        <dbReference type="PROSITE" id="PS50863"/>
    </source>
</evidence>
<organism evidence="8 9">
    <name type="scientific">Arabis nemorensis</name>
    <dbReference type="NCBI Taxonomy" id="586526"/>
    <lineage>
        <taxon>Eukaryota</taxon>
        <taxon>Viridiplantae</taxon>
        <taxon>Streptophyta</taxon>
        <taxon>Embryophyta</taxon>
        <taxon>Tracheophyta</taxon>
        <taxon>Spermatophyta</taxon>
        <taxon>Magnoliopsida</taxon>
        <taxon>eudicotyledons</taxon>
        <taxon>Gunneridae</taxon>
        <taxon>Pentapetalae</taxon>
        <taxon>rosids</taxon>
        <taxon>malvids</taxon>
        <taxon>Brassicales</taxon>
        <taxon>Brassicaceae</taxon>
        <taxon>Arabideae</taxon>
        <taxon>Arabis</taxon>
    </lineage>
</organism>
<feature type="region of interest" description="Disordered" evidence="6">
    <location>
        <begin position="108"/>
        <end position="147"/>
    </location>
</feature>
<evidence type="ECO:0000256" key="6">
    <source>
        <dbReference type="SAM" id="MobiDB-lite"/>
    </source>
</evidence>
<accession>A0A565BDK4</accession>
<comment type="subcellular location">
    <subcellularLocation>
        <location evidence="1">Nucleus</location>
    </subcellularLocation>
</comment>
<sequence length="324" mass="37017">MSFFHVFPRKTRTSVKKFLTQQNLHEITAVSEKRNQQNPPCSSSSMFLGDYKITAVSEKRNPQKPPFSFSSLFLGDYKIMAESETTTRNPNSSSSLLFLGNGKIVAESEKKVKRNPRNPNSQRSQSWCLTEKKSRKRRAVQERRPSDGCKKAKVEAFSWIGKETPEWLTKLMRDMNGSDLRLIFERSLYKTDVNPKESRLSMPFNELIRKDFLTPVESSIMEEDINNDKKMGVGAILFDQEKVKWGVMLKRWEMKKDSGNGSWNYALTCGWNDVVKANGLKLNDRISIWSFRWGRLLCFALVTPPPSMLQASSSSTALSLTSAS</sequence>
<evidence type="ECO:0000313" key="9">
    <source>
        <dbReference type="Proteomes" id="UP000489600"/>
    </source>
</evidence>
<evidence type="ECO:0000313" key="8">
    <source>
        <dbReference type="EMBL" id="VVA99391.1"/>
    </source>
</evidence>
<dbReference type="AlphaFoldDB" id="A0A565BDK4"/>
<name>A0A565BDK4_9BRAS</name>
<dbReference type="PROSITE" id="PS50863">
    <property type="entry name" value="B3"/>
    <property type="match status" value="1"/>
</dbReference>
<evidence type="ECO:0000256" key="4">
    <source>
        <dbReference type="ARBA" id="ARBA00023163"/>
    </source>
</evidence>
<dbReference type="GO" id="GO:0003677">
    <property type="term" value="F:DNA binding"/>
    <property type="evidence" value="ECO:0007669"/>
    <property type="project" value="UniProtKB-KW"/>
</dbReference>
<keyword evidence="3" id="KW-0238">DNA-binding</keyword>
<dbReference type="PANTHER" id="PTHR31541:SF34">
    <property type="entry name" value="TF-B3 DOMAIN-CONTAINING PROTEIN"/>
    <property type="match status" value="1"/>
</dbReference>
<dbReference type="InterPro" id="IPR005508">
    <property type="entry name" value="At2g31720-like"/>
</dbReference>
<dbReference type="Pfam" id="PF03754">
    <property type="entry name" value="At2g31720-like"/>
    <property type="match status" value="1"/>
</dbReference>
<proteinExistence type="predicted"/>
<dbReference type="InterPro" id="IPR003340">
    <property type="entry name" value="B3_DNA-bd"/>
</dbReference>